<evidence type="ECO:0000313" key="2">
    <source>
        <dbReference type="Proteomes" id="UP000694240"/>
    </source>
</evidence>
<dbReference type="PANTHER" id="PTHR45835">
    <property type="entry name" value="YALI0A06105P"/>
    <property type="match status" value="1"/>
</dbReference>
<evidence type="ECO:0000313" key="1">
    <source>
        <dbReference type="EMBL" id="KAG7585180.1"/>
    </source>
</evidence>
<comment type="caution">
    <text evidence="1">The sequence shown here is derived from an EMBL/GenBank/DDBJ whole genome shotgun (WGS) entry which is preliminary data.</text>
</comment>
<reference evidence="1 2" key="1">
    <citation type="submission" date="2020-12" db="EMBL/GenBank/DDBJ databases">
        <title>Concerted genomic and epigenomic changes stabilize Arabidopsis allopolyploids.</title>
        <authorList>
            <person name="Chen Z."/>
        </authorList>
    </citation>
    <scope>NUCLEOTIDE SEQUENCE [LARGE SCALE GENOMIC DNA]</scope>
    <source>
        <strain evidence="1">Allo738</strain>
        <tissue evidence="1">Leaf</tissue>
    </source>
</reference>
<proteinExistence type="predicted"/>
<protein>
    <submittedName>
        <fullName evidence="1">Ribonuclease H-like superfamily</fullName>
    </submittedName>
</protein>
<accession>A0A8T2BFC1</accession>
<name>A0A8T2BFC1_9BRAS</name>
<keyword evidence="2" id="KW-1185">Reference proteome</keyword>
<sequence>MAETRSRFEQVIAAQNLQIDKHMAELREAIQLFSDQVNHASSTGHLQQKRSSPVVSMTPETAESLGFRIKKSQRRISLEEIDERRSKGLCLFCEEPETPDHYLQHKNSGICIIDNDEDLFLSDSDLVENVVDYVEIDVEMSSDDDQFLDAGDSVIELNQLIHDQDENHSTVVSSIQAKISSTGKLEPDAYKVFDIMPIRTLKKKLSLSPKNWMFKFKNRNLQRHRSRMDPYQAIDFSNIHYMYLCFSANVGLVRKNKTFQRRRSKNQAHMSKVLYKRRIRPDLSGVQQYCGGDVKLHMKQKWRSTGVYQESGAAKKIHPLTERAHKDQLQNGNTLVFMWLRIQVQAHLFPPRKLEDKLVFIGGSNGEAATGLGNEMMMFHHSFPVCFWTGQGLDYWAELRIEVHNYEGGALLPPLKNNKCVETYFRCMCSERPELWSRWLPLTEYWYNTTAHSATQLSPFEAVYGQAPPLHLPYLPGESKVAVVAKSLEERESMILILKFHLMRAQHRMKQFTDKHRTGRYFEIGDLVYVKLQPYRQGSVVVRTNQKHLHETSSLWLFVRFKFWKFKFINRNLQKMMRGHGYASHLKSMTDRREPAKMFIVARAVGMRYLLGTMLGTTESDAGEEQRTMYEKIIMVNEWLFYISLVPQQVMRNTKIKFSKRWWFKYKFGEEGLTRLSSSNWCMTYYFAVWHCWNNKIMVYVAMSCDHWFWIVSVRKYANSWDCLYKRGSSTVCYEDSIWEQNDKGVKLLYSKRSVIYKLGGKNKTITETFQRVYRLVQLKFANEEQKLEVIQSQTFDPGIGLESQETLRSLFQAELLQWFSSNGFTTLWRKLHRSCLCFTVTISRLTLWSRFFEEGRFDIGKESISSSESMAETRSRFEQVIAAQNLQIDKHMAELREAIQLFSDQVNHASSTGHLQQKRSSPVVSMTPETAESLGFRIKKSQRRISLEEIDERRSKGLCLFCEEPETPDHYLQHKNSGICIIDNDEDLFLSDSDLVENVVDYVEIDVEMSSDDDQFLDAGDSVIELNQLIHDQDENHSTVVSSIQAKISSTGKLEPDAYKVFDIMPIRTLKKKLSLSPKNWMFKFKNRNLQRHRSRMDPYQAIDFSNIHYMYLCFSANVGLVRKNKTFQRRRSKNQAHMSKVLYKRRIRPDLSGVQQYCGGDVKLHMKQKWRSTGVYQESGAAKKIHPLTERAHKDQLQNGNTLVFMWLRIQVQAHLFPPRKLEDKLVFIGGSNGEAATGLGNEMMMFHHSFPVCFWTGQGLDYWAELRIEVHNYEGGALLPPLKNNKCVETYFRCMCSERPELWSRWLPLTEYWYNTTAHSATQLSPFEAVYGQAPPLHLPYLPGESKVAVVAKSLEERESMILILKFHLMRAQHRMKQFTDKHRTGRYFEIGDLVYVKLQPYRQGSVVVRTNQKHLHETSSLWLFVRFKFWKFKFINRNLQKMMRGHGYASHLKSMTDRREPAKMFIVARAVGMRYLLGTMLGTTESDAGEEQRTMYEKIIMVNEWLFYISLVPQQVMRNTKIKFSKRWWFKYKFGEEGLTRLSSSNWCMTYYFAVWHCWNNKIMVYVAMSCDHWFWIVSVRKYANSWDCLYKRGSSTVCYEDSIWEQNDKGVKLLYSKRSVIYKLGGKNKTITETFQRVYRLVQLKFANEEQKLEVIQSQTFDPGIGLESQETLRSLFQAELLQWFSSNGFTTLWRKLHRSCLCFTVTISRLTLW</sequence>
<dbReference type="EMBL" id="JAEFBK010000007">
    <property type="protein sequence ID" value="KAG7585180.1"/>
    <property type="molecule type" value="Genomic_DNA"/>
</dbReference>
<dbReference type="PANTHER" id="PTHR45835:SF104">
    <property type="entry name" value="PROTEIN NYNRIN-LIKE"/>
    <property type="match status" value="1"/>
</dbReference>
<gene>
    <name evidence="1" type="ORF">ISN45_Aa02g005490</name>
</gene>
<organism evidence="1 2">
    <name type="scientific">Arabidopsis thaliana x Arabidopsis arenosa</name>
    <dbReference type="NCBI Taxonomy" id="1240361"/>
    <lineage>
        <taxon>Eukaryota</taxon>
        <taxon>Viridiplantae</taxon>
        <taxon>Streptophyta</taxon>
        <taxon>Embryophyta</taxon>
        <taxon>Tracheophyta</taxon>
        <taxon>Spermatophyta</taxon>
        <taxon>Magnoliopsida</taxon>
        <taxon>eudicotyledons</taxon>
        <taxon>Gunneridae</taxon>
        <taxon>Pentapetalae</taxon>
        <taxon>rosids</taxon>
        <taxon>malvids</taxon>
        <taxon>Brassicales</taxon>
        <taxon>Brassicaceae</taxon>
        <taxon>Camelineae</taxon>
        <taxon>Arabidopsis</taxon>
    </lineage>
</organism>
<dbReference type="Proteomes" id="UP000694240">
    <property type="component" value="Chromosome 7"/>
</dbReference>